<proteinExistence type="predicted"/>
<feature type="transmembrane region" description="Helical" evidence="2">
    <location>
        <begin position="57"/>
        <end position="75"/>
    </location>
</feature>
<dbReference type="AlphaFoldDB" id="A0A8H6SRL9"/>
<dbReference type="InterPro" id="IPR045338">
    <property type="entry name" value="DUF6535"/>
</dbReference>
<sequence>MPLSPPPATANTYPPQSPAPKDPPSIPVELLAAYAIGASEADEREFSFYAKQFDGQLVFSGIFSAIVVQLVPQTYPLLQTDSPGASAIIMNVGFFGALILSLCTVIMALQCRAWLDGYEAFRLSACDPAKNSREVLAAACRLREYRYQGLTKFHVLFAARSSGPMMIYGAFLLFFVGLIVLLLSANKPIAIAAITFLGLFLCGHLITTIVPCFRPDAPYKTPMSGFIVAWYHGFRLGKPPSQELVDGVEREEVEGLGANLDKDILAWLARNGSSNVVRELAERELLSRQGKGNLEA</sequence>
<evidence type="ECO:0000313" key="4">
    <source>
        <dbReference type="EMBL" id="KAF7303446.1"/>
    </source>
</evidence>
<evidence type="ECO:0000259" key="3">
    <source>
        <dbReference type="Pfam" id="PF20153"/>
    </source>
</evidence>
<feature type="transmembrane region" description="Helical" evidence="2">
    <location>
        <begin position="189"/>
        <end position="213"/>
    </location>
</feature>
<evidence type="ECO:0000256" key="1">
    <source>
        <dbReference type="SAM" id="MobiDB-lite"/>
    </source>
</evidence>
<dbReference type="RefSeq" id="XP_037220418.1">
    <property type="nucleotide sequence ID" value="XM_037362497.1"/>
</dbReference>
<keyword evidence="2" id="KW-0812">Transmembrane</keyword>
<comment type="caution">
    <text evidence="4">The sequence shown here is derived from an EMBL/GenBank/DDBJ whole genome shotgun (WGS) entry which is preliminary data.</text>
</comment>
<accession>A0A8H6SRL9</accession>
<name>A0A8H6SRL9_9AGAR</name>
<organism evidence="4 5">
    <name type="scientific">Mycena indigotica</name>
    <dbReference type="NCBI Taxonomy" id="2126181"/>
    <lineage>
        <taxon>Eukaryota</taxon>
        <taxon>Fungi</taxon>
        <taxon>Dikarya</taxon>
        <taxon>Basidiomycota</taxon>
        <taxon>Agaricomycotina</taxon>
        <taxon>Agaricomycetes</taxon>
        <taxon>Agaricomycetidae</taxon>
        <taxon>Agaricales</taxon>
        <taxon>Marasmiineae</taxon>
        <taxon>Mycenaceae</taxon>
        <taxon>Mycena</taxon>
    </lineage>
</organism>
<evidence type="ECO:0000256" key="2">
    <source>
        <dbReference type="SAM" id="Phobius"/>
    </source>
</evidence>
<keyword evidence="2" id="KW-1133">Transmembrane helix</keyword>
<keyword evidence="5" id="KW-1185">Reference proteome</keyword>
<dbReference type="EMBL" id="JACAZF010000005">
    <property type="protein sequence ID" value="KAF7303446.1"/>
    <property type="molecule type" value="Genomic_DNA"/>
</dbReference>
<keyword evidence="2" id="KW-0472">Membrane</keyword>
<reference evidence="4" key="1">
    <citation type="submission" date="2020-05" db="EMBL/GenBank/DDBJ databases">
        <title>Mycena genomes resolve the evolution of fungal bioluminescence.</title>
        <authorList>
            <person name="Tsai I.J."/>
        </authorList>
    </citation>
    <scope>NUCLEOTIDE SEQUENCE</scope>
    <source>
        <strain evidence="4">171206Taipei</strain>
    </source>
</reference>
<evidence type="ECO:0000313" key="5">
    <source>
        <dbReference type="Proteomes" id="UP000636479"/>
    </source>
</evidence>
<dbReference type="Proteomes" id="UP000636479">
    <property type="component" value="Unassembled WGS sequence"/>
</dbReference>
<feature type="domain" description="DUF6535" evidence="3">
    <location>
        <begin position="34"/>
        <end position="82"/>
    </location>
</feature>
<feature type="transmembrane region" description="Helical" evidence="2">
    <location>
        <begin position="87"/>
        <end position="109"/>
    </location>
</feature>
<feature type="transmembrane region" description="Helical" evidence="2">
    <location>
        <begin position="165"/>
        <end position="183"/>
    </location>
</feature>
<protein>
    <recommendedName>
        <fullName evidence="3">DUF6535 domain-containing protein</fullName>
    </recommendedName>
</protein>
<gene>
    <name evidence="4" type="ORF">MIND_00573400</name>
</gene>
<dbReference type="OrthoDB" id="3219854at2759"/>
<feature type="domain" description="DUF6535" evidence="3">
    <location>
        <begin position="83"/>
        <end position="183"/>
    </location>
</feature>
<dbReference type="GeneID" id="59345013"/>
<dbReference type="Pfam" id="PF20153">
    <property type="entry name" value="DUF6535"/>
    <property type="match status" value="2"/>
</dbReference>
<feature type="region of interest" description="Disordered" evidence="1">
    <location>
        <begin position="1"/>
        <end position="23"/>
    </location>
</feature>